<dbReference type="AlphaFoldDB" id="A0A841FYX7"/>
<sequence length="76" mass="7575">MTVRFFAAARAAAGTPETTLAAADLDTLRAGLAEKFGGELARVLSVSSFLVDGVVARGGPLAEGTVVDVLPPFAGG</sequence>
<gene>
    <name evidence="1" type="ORF">HNR73_007842</name>
</gene>
<protein>
    <submittedName>
        <fullName evidence="1">Molybdopterin converting factor small subunit</fullName>
    </submittedName>
</protein>
<evidence type="ECO:0000313" key="1">
    <source>
        <dbReference type="EMBL" id="MBB6039943.1"/>
    </source>
</evidence>
<evidence type="ECO:0000313" key="2">
    <source>
        <dbReference type="Proteomes" id="UP000548476"/>
    </source>
</evidence>
<dbReference type="EMBL" id="JACHGT010000027">
    <property type="protein sequence ID" value="MBB6039943.1"/>
    <property type="molecule type" value="Genomic_DNA"/>
</dbReference>
<dbReference type="Gene3D" id="3.10.20.30">
    <property type="match status" value="1"/>
</dbReference>
<comment type="caution">
    <text evidence="1">The sequence shown here is derived from an EMBL/GenBank/DDBJ whole genome shotgun (WGS) entry which is preliminary data.</text>
</comment>
<dbReference type="Pfam" id="PF02597">
    <property type="entry name" value="ThiS"/>
    <property type="match status" value="1"/>
</dbReference>
<keyword evidence="2" id="KW-1185">Reference proteome</keyword>
<reference evidence="1 2" key="1">
    <citation type="submission" date="2020-08" db="EMBL/GenBank/DDBJ databases">
        <title>Genomic Encyclopedia of Type Strains, Phase IV (KMG-IV): sequencing the most valuable type-strain genomes for metagenomic binning, comparative biology and taxonomic classification.</title>
        <authorList>
            <person name="Goeker M."/>
        </authorList>
    </citation>
    <scope>NUCLEOTIDE SEQUENCE [LARGE SCALE GENOMIC DNA]</scope>
    <source>
        <strain evidence="1 2">YIM 65646</strain>
    </source>
</reference>
<dbReference type="InterPro" id="IPR016155">
    <property type="entry name" value="Mopterin_synth/thiamin_S_b"/>
</dbReference>
<dbReference type="Proteomes" id="UP000548476">
    <property type="component" value="Unassembled WGS sequence"/>
</dbReference>
<dbReference type="InterPro" id="IPR003749">
    <property type="entry name" value="ThiS/MoaD-like"/>
</dbReference>
<name>A0A841FYX7_9ACTN</name>
<proteinExistence type="predicted"/>
<organism evidence="1 2">
    <name type="scientific">Phytomonospora endophytica</name>
    <dbReference type="NCBI Taxonomy" id="714109"/>
    <lineage>
        <taxon>Bacteria</taxon>
        <taxon>Bacillati</taxon>
        <taxon>Actinomycetota</taxon>
        <taxon>Actinomycetes</taxon>
        <taxon>Micromonosporales</taxon>
        <taxon>Micromonosporaceae</taxon>
        <taxon>Phytomonospora</taxon>
    </lineage>
</organism>
<accession>A0A841FYX7</accession>
<dbReference type="InterPro" id="IPR012675">
    <property type="entry name" value="Beta-grasp_dom_sf"/>
</dbReference>
<dbReference type="SUPFAM" id="SSF54285">
    <property type="entry name" value="MoaD/ThiS"/>
    <property type="match status" value="1"/>
</dbReference>